<dbReference type="EMBL" id="JAVDBT010000010">
    <property type="protein sequence ID" value="MDQ2066985.1"/>
    <property type="molecule type" value="Genomic_DNA"/>
</dbReference>
<keyword evidence="1" id="KW-0597">Phosphoprotein</keyword>
<gene>
    <name evidence="3" type="ORF">Q9295_11410</name>
</gene>
<sequence length="119" mass="13255">MSSHTPLLPFLARLRSARILVVEDEPFMARDLVQMLERHGAEVVGPFDDLCETLEELSLGERPALAVLDLKAGGRTALRVAEHLAAAAIPFIFVTANEHLTLPEAYAERPRLERSIDIW</sequence>
<keyword evidence="4" id="KW-1185">Reference proteome</keyword>
<evidence type="ECO:0000259" key="2">
    <source>
        <dbReference type="PROSITE" id="PS50110"/>
    </source>
</evidence>
<name>A0ABU0W0P5_9RHOB</name>
<evidence type="ECO:0000313" key="4">
    <source>
        <dbReference type="Proteomes" id="UP001239680"/>
    </source>
</evidence>
<dbReference type="RefSeq" id="WP_306680700.1">
    <property type="nucleotide sequence ID" value="NZ_JAVDBT010000010.1"/>
</dbReference>
<dbReference type="Proteomes" id="UP001239680">
    <property type="component" value="Unassembled WGS sequence"/>
</dbReference>
<evidence type="ECO:0000256" key="1">
    <source>
        <dbReference type="PROSITE-ProRule" id="PRU00169"/>
    </source>
</evidence>
<protein>
    <submittedName>
        <fullName evidence="3">Response regulator</fullName>
    </submittedName>
</protein>
<proteinExistence type="predicted"/>
<dbReference type="InterPro" id="IPR011006">
    <property type="entry name" value="CheY-like_superfamily"/>
</dbReference>
<dbReference type="InterPro" id="IPR001789">
    <property type="entry name" value="Sig_transdc_resp-reg_receiver"/>
</dbReference>
<organism evidence="3 4">
    <name type="scientific">Pseudogemmobacter lacusdianii</name>
    <dbReference type="NCBI Taxonomy" id="3069608"/>
    <lineage>
        <taxon>Bacteria</taxon>
        <taxon>Pseudomonadati</taxon>
        <taxon>Pseudomonadota</taxon>
        <taxon>Alphaproteobacteria</taxon>
        <taxon>Rhodobacterales</taxon>
        <taxon>Paracoccaceae</taxon>
        <taxon>Pseudogemmobacter</taxon>
    </lineage>
</organism>
<feature type="modified residue" description="4-aspartylphosphate" evidence="1">
    <location>
        <position position="69"/>
    </location>
</feature>
<dbReference type="SMART" id="SM00448">
    <property type="entry name" value="REC"/>
    <property type="match status" value="1"/>
</dbReference>
<accession>A0ABU0W0P5</accession>
<dbReference type="Pfam" id="PF00072">
    <property type="entry name" value="Response_reg"/>
    <property type="match status" value="1"/>
</dbReference>
<reference evidence="3 4" key="1">
    <citation type="submission" date="2023-08" db="EMBL/GenBank/DDBJ databases">
        <title>Characterization of two Paracoccaceae strains isolated from Phycosphere and proposal of Xinfangfangia lacusdiani sp. nov.</title>
        <authorList>
            <person name="Deng Y."/>
            <person name="Zhang Y.Q."/>
        </authorList>
    </citation>
    <scope>NUCLEOTIDE SEQUENCE [LARGE SCALE GENOMIC DNA]</scope>
    <source>
        <strain evidence="3 4">CPCC 101601</strain>
    </source>
</reference>
<dbReference type="SUPFAM" id="SSF52172">
    <property type="entry name" value="CheY-like"/>
    <property type="match status" value="1"/>
</dbReference>
<dbReference type="Gene3D" id="3.40.50.2300">
    <property type="match status" value="1"/>
</dbReference>
<feature type="domain" description="Response regulatory" evidence="2">
    <location>
        <begin position="18"/>
        <end position="119"/>
    </location>
</feature>
<evidence type="ECO:0000313" key="3">
    <source>
        <dbReference type="EMBL" id="MDQ2066985.1"/>
    </source>
</evidence>
<comment type="caution">
    <text evidence="3">The sequence shown here is derived from an EMBL/GenBank/DDBJ whole genome shotgun (WGS) entry which is preliminary data.</text>
</comment>
<dbReference type="PROSITE" id="PS50110">
    <property type="entry name" value="RESPONSE_REGULATORY"/>
    <property type="match status" value="1"/>
</dbReference>